<dbReference type="InterPro" id="IPR016676">
    <property type="entry name" value="P_lipid/glycerol_AcTrfase_prd"/>
</dbReference>
<dbReference type="GO" id="GO:0016746">
    <property type="term" value="F:acyltransferase activity"/>
    <property type="evidence" value="ECO:0007669"/>
    <property type="project" value="UniProtKB-KW"/>
</dbReference>
<dbReference type="AlphaFoldDB" id="A0A7X0U5W3"/>
<dbReference type="InterPro" id="IPR002123">
    <property type="entry name" value="Plipid/glycerol_acylTrfase"/>
</dbReference>
<sequence>MSVPHGDEARVIPISEAPSFEQQSFERPSADELAERLAKLLAFLRRRVTGDYEVDEFGYDAELTDKVVLELIRPLYTHWFRVETLELKNIPDDSGALVVANHSGTLPLDALMLQVALHDEAGRPLRLLGADLVYQLPVLSHLARKTGHTLACREDADRLLRKGELVGVFPEGFKGVGKPFAERYKLQRFGRGGFVASAIRAGVPIVPTAIVGAEEIYPKIGDLKTLARMLGLPYLPITPFFPLLGPLGLVPLPSKWMIEFGEPIRTDEYEPSAADDPMLVFNLTDHVREVIQQLLNELRLRRGHAFPPFL</sequence>
<protein>
    <submittedName>
        <fullName evidence="2">1-acyl-sn-glycerol-3-phosphate acyltransferase</fullName>
    </submittedName>
</protein>
<keyword evidence="3" id="KW-1185">Reference proteome</keyword>
<accession>A0A7X0U5W3</accession>
<dbReference type="CDD" id="cd07987">
    <property type="entry name" value="LPLAT_MGAT-like"/>
    <property type="match status" value="1"/>
</dbReference>
<dbReference type="Proteomes" id="UP000565579">
    <property type="component" value="Unassembled WGS sequence"/>
</dbReference>
<dbReference type="SUPFAM" id="SSF69593">
    <property type="entry name" value="Glycerol-3-phosphate (1)-acyltransferase"/>
    <property type="match status" value="1"/>
</dbReference>
<evidence type="ECO:0000259" key="1">
    <source>
        <dbReference type="SMART" id="SM00563"/>
    </source>
</evidence>
<dbReference type="SMART" id="SM00563">
    <property type="entry name" value="PlsC"/>
    <property type="match status" value="1"/>
</dbReference>
<dbReference type="PIRSF" id="PIRSF016753">
    <property type="entry name" value="P_lipid/glycerol_ac_tran_prd"/>
    <property type="match status" value="1"/>
</dbReference>
<feature type="domain" description="Phospholipid/glycerol acyltransferase" evidence="1">
    <location>
        <begin position="96"/>
        <end position="213"/>
    </location>
</feature>
<gene>
    <name evidence="2" type="ORF">HD593_011237</name>
</gene>
<comment type="caution">
    <text evidence="2">The sequence shown here is derived from an EMBL/GenBank/DDBJ whole genome shotgun (WGS) entry which is preliminary data.</text>
</comment>
<reference evidence="2 3" key="1">
    <citation type="submission" date="2020-08" db="EMBL/GenBank/DDBJ databases">
        <title>Sequencing the genomes of 1000 actinobacteria strains.</title>
        <authorList>
            <person name="Klenk H.-P."/>
        </authorList>
    </citation>
    <scope>NUCLEOTIDE SEQUENCE [LARGE SCALE GENOMIC DNA]</scope>
    <source>
        <strain evidence="2 3">DSM 43768</strain>
    </source>
</reference>
<dbReference type="PANTHER" id="PTHR22753">
    <property type="entry name" value="TRANSMEMBRANE PROTEIN 68"/>
    <property type="match status" value="1"/>
</dbReference>
<dbReference type="EMBL" id="JACHMI010000001">
    <property type="protein sequence ID" value="MBB6556442.1"/>
    <property type="molecule type" value="Genomic_DNA"/>
</dbReference>
<dbReference type="GO" id="GO:0016020">
    <property type="term" value="C:membrane"/>
    <property type="evidence" value="ECO:0007669"/>
    <property type="project" value="TreeGrafter"/>
</dbReference>
<dbReference type="Pfam" id="PF01553">
    <property type="entry name" value="Acyltransferase"/>
    <property type="match status" value="1"/>
</dbReference>
<evidence type="ECO:0000313" key="3">
    <source>
        <dbReference type="Proteomes" id="UP000565579"/>
    </source>
</evidence>
<name>A0A7X0U5W3_9ACTN</name>
<dbReference type="PANTHER" id="PTHR22753:SF14">
    <property type="entry name" value="MONOACYLGLYCEROL_DIACYLGLYCEROL O-ACYLTRANSFERASE"/>
    <property type="match status" value="1"/>
</dbReference>
<evidence type="ECO:0000313" key="2">
    <source>
        <dbReference type="EMBL" id="MBB6556442.1"/>
    </source>
</evidence>
<proteinExistence type="predicted"/>
<dbReference type="RefSeq" id="WP_357795375.1">
    <property type="nucleotide sequence ID" value="NZ_BAAAXY010000177.1"/>
</dbReference>
<keyword evidence="2" id="KW-0808">Transferase</keyword>
<keyword evidence="2" id="KW-0012">Acyltransferase</keyword>
<organism evidence="2 3">
    <name type="scientific">Nonomuraea rubra</name>
    <dbReference type="NCBI Taxonomy" id="46180"/>
    <lineage>
        <taxon>Bacteria</taxon>
        <taxon>Bacillati</taxon>
        <taxon>Actinomycetota</taxon>
        <taxon>Actinomycetes</taxon>
        <taxon>Streptosporangiales</taxon>
        <taxon>Streptosporangiaceae</taxon>
        <taxon>Nonomuraea</taxon>
    </lineage>
</organism>